<accession>A0A915KC06</accession>
<protein>
    <submittedName>
        <fullName evidence="3">Uncharacterized protein</fullName>
    </submittedName>
</protein>
<organism evidence="2 3">
    <name type="scientific">Romanomermis culicivorax</name>
    <name type="common">Nematode worm</name>
    <dbReference type="NCBI Taxonomy" id="13658"/>
    <lineage>
        <taxon>Eukaryota</taxon>
        <taxon>Metazoa</taxon>
        <taxon>Ecdysozoa</taxon>
        <taxon>Nematoda</taxon>
        <taxon>Enoplea</taxon>
        <taxon>Dorylaimia</taxon>
        <taxon>Mermithida</taxon>
        <taxon>Mermithoidea</taxon>
        <taxon>Mermithidae</taxon>
        <taxon>Romanomermis</taxon>
    </lineage>
</organism>
<proteinExistence type="predicted"/>
<sequence>MKNLAQHIHKNKDSLSTAPSVKTKLIRDTFKKVKKLIALLVNLDVPKRQGPVFRQPQTISSGEKERERGGQSTSTKV</sequence>
<reference evidence="3" key="1">
    <citation type="submission" date="2022-11" db="UniProtKB">
        <authorList>
            <consortium name="WormBaseParasite"/>
        </authorList>
    </citation>
    <scope>IDENTIFICATION</scope>
</reference>
<dbReference type="Proteomes" id="UP000887565">
    <property type="component" value="Unplaced"/>
</dbReference>
<name>A0A915KC06_ROMCU</name>
<dbReference type="WBParaSite" id="nRc.2.0.1.t36242-RA">
    <property type="protein sequence ID" value="nRc.2.0.1.t36242-RA"/>
    <property type="gene ID" value="nRc.2.0.1.g36242"/>
</dbReference>
<dbReference type="AlphaFoldDB" id="A0A915KC06"/>
<feature type="region of interest" description="Disordered" evidence="1">
    <location>
        <begin position="50"/>
        <end position="77"/>
    </location>
</feature>
<evidence type="ECO:0000313" key="3">
    <source>
        <dbReference type="WBParaSite" id="nRc.2.0.1.t36242-RA"/>
    </source>
</evidence>
<keyword evidence="2" id="KW-1185">Reference proteome</keyword>
<evidence type="ECO:0000256" key="1">
    <source>
        <dbReference type="SAM" id="MobiDB-lite"/>
    </source>
</evidence>
<evidence type="ECO:0000313" key="2">
    <source>
        <dbReference type="Proteomes" id="UP000887565"/>
    </source>
</evidence>